<evidence type="ECO:0000313" key="1">
    <source>
        <dbReference type="EMBL" id="WUP74644.1"/>
    </source>
</evidence>
<organism evidence="1 2">
    <name type="scientific">Microbispora hainanensis</name>
    <dbReference type="NCBI Taxonomy" id="568844"/>
    <lineage>
        <taxon>Bacteria</taxon>
        <taxon>Bacillati</taxon>
        <taxon>Actinomycetota</taxon>
        <taxon>Actinomycetes</taxon>
        <taxon>Streptosporangiales</taxon>
        <taxon>Streptosporangiaceae</taxon>
        <taxon>Microbispora</taxon>
    </lineage>
</organism>
<dbReference type="Proteomes" id="UP001432011">
    <property type="component" value="Chromosome"/>
</dbReference>
<proteinExistence type="predicted"/>
<evidence type="ECO:0000313" key="2">
    <source>
        <dbReference type="Proteomes" id="UP001432011"/>
    </source>
</evidence>
<dbReference type="RefSeq" id="WP_168065712.1">
    <property type="nucleotide sequence ID" value="NZ_CP108085.1"/>
</dbReference>
<dbReference type="EMBL" id="CP108085">
    <property type="protein sequence ID" value="WUP74644.1"/>
    <property type="molecule type" value="Genomic_DNA"/>
</dbReference>
<accession>A0ABZ1SQN3</accession>
<sequence length="54" mass="6407">MRGSPRPRSDDAERRQFYLGQRSWFLLVGERGWDFERAERWLAAAAKEALLKEP</sequence>
<protein>
    <submittedName>
        <fullName evidence="1">Uncharacterized protein</fullName>
    </submittedName>
</protein>
<gene>
    <name evidence="1" type="ORF">OG913_35655</name>
</gene>
<name>A0ABZ1SQN3_9ACTN</name>
<reference evidence="1" key="1">
    <citation type="submission" date="2022-10" db="EMBL/GenBank/DDBJ databases">
        <title>The complete genomes of actinobacterial strains from the NBC collection.</title>
        <authorList>
            <person name="Joergensen T.S."/>
            <person name="Alvarez Arevalo M."/>
            <person name="Sterndorff E.B."/>
            <person name="Faurdal D."/>
            <person name="Vuksanovic O."/>
            <person name="Mourched A.-S."/>
            <person name="Charusanti P."/>
            <person name="Shaw S."/>
            <person name="Blin K."/>
            <person name="Weber T."/>
        </authorList>
    </citation>
    <scope>NUCLEOTIDE SEQUENCE</scope>
    <source>
        <strain evidence="1">NBC_00254</strain>
    </source>
</reference>
<keyword evidence="2" id="KW-1185">Reference proteome</keyword>